<keyword evidence="2" id="KW-0812">Transmembrane</keyword>
<feature type="compositionally biased region" description="Polar residues" evidence="1">
    <location>
        <begin position="46"/>
        <end position="62"/>
    </location>
</feature>
<dbReference type="EMBL" id="MCOG01000098">
    <property type="protein sequence ID" value="ORY50163.1"/>
    <property type="molecule type" value="Genomic_DNA"/>
</dbReference>
<reference evidence="3 4" key="1">
    <citation type="submission" date="2016-08" db="EMBL/GenBank/DDBJ databases">
        <title>A Parts List for Fungal Cellulosomes Revealed by Comparative Genomics.</title>
        <authorList>
            <consortium name="DOE Joint Genome Institute"/>
            <person name="Haitjema C.H."/>
            <person name="Gilmore S.P."/>
            <person name="Henske J.K."/>
            <person name="Solomon K.V."/>
            <person name="De Groot R."/>
            <person name="Kuo A."/>
            <person name="Mondo S.J."/>
            <person name="Salamov A.A."/>
            <person name="Labutti K."/>
            <person name="Zhao Z."/>
            <person name="Chiniquy J."/>
            <person name="Barry K."/>
            <person name="Brewer H.M."/>
            <person name="Purvine S.O."/>
            <person name="Wright A.T."/>
            <person name="Boxma B."/>
            <person name="Van Alen T."/>
            <person name="Hackstein J.H."/>
            <person name="Baker S.E."/>
            <person name="Grigoriev I.V."/>
            <person name="O'Malley M.A."/>
        </authorList>
    </citation>
    <scope>NUCLEOTIDE SEQUENCE [LARGE SCALE GENOMIC DNA]</scope>
    <source>
        <strain evidence="3 4">G1</strain>
    </source>
</reference>
<keyword evidence="2" id="KW-1133">Transmembrane helix</keyword>
<dbReference type="STRING" id="1754190.A0A1Y2CT28"/>
<keyword evidence="2" id="KW-0472">Membrane</keyword>
<accession>A0A1Y2CT28</accession>
<evidence type="ECO:0000256" key="1">
    <source>
        <dbReference type="SAM" id="MobiDB-lite"/>
    </source>
</evidence>
<evidence type="ECO:0000256" key="2">
    <source>
        <dbReference type="SAM" id="Phobius"/>
    </source>
</evidence>
<feature type="region of interest" description="Disordered" evidence="1">
    <location>
        <begin position="40"/>
        <end position="78"/>
    </location>
</feature>
<feature type="transmembrane region" description="Helical" evidence="2">
    <location>
        <begin position="156"/>
        <end position="180"/>
    </location>
</feature>
<dbReference type="Proteomes" id="UP000193920">
    <property type="component" value="Unassembled WGS sequence"/>
</dbReference>
<evidence type="ECO:0000313" key="4">
    <source>
        <dbReference type="Proteomes" id="UP000193920"/>
    </source>
</evidence>
<evidence type="ECO:0000313" key="3">
    <source>
        <dbReference type="EMBL" id="ORY50163.1"/>
    </source>
</evidence>
<dbReference type="AlphaFoldDB" id="A0A1Y2CT28"/>
<gene>
    <name evidence="3" type="ORF">LY90DRAFT_508573</name>
</gene>
<feature type="compositionally biased region" description="Low complexity" evidence="1">
    <location>
        <begin position="63"/>
        <end position="78"/>
    </location>
</feature>
<protein>
    <submittedName>
        <fullName evidence="3">Uncharacterized protein</fullName>
    </submittedName>
</protein>
<keyword evidence="4" id="KW-1185">Reference proteome</keyword>
<sequence length="233" mass="26565">MGNDVLKDRIWQIFQNDNINKKYIENLTFRVDTNYDNDENDIKPIHNNSNSVGNFENENNKYSTGNTHSTSKSNSSKSNKYLTTTTKIINTIPTSAAEDLHNTAPIISSSSSYIPENNTIKNEVPLKNENNVSLTSNIREWMNTTVFTFKGFNISYLYVVIATASAVLIFSLLLLMCVIVRRKHKNKRKRMKLIDISNTSNLRNMLEGTTTNSQDGFDDDNVNNNNRSYEICL</sequence>
<name>A0A1Y2CT28_9FUNG</name>
<proteinExistence type="predicted"/>
<organism evidence="3 4">
    <name type="scientific">Neocallimastix californiae</name>
    <dbReference type="NCBI Taxonomy" id="1754190"/>
    <lineage>
        <taxon>Eukaryota</taxon>
        <taxon>Fungi</taxon>
        <taxon>Fungi incertae sedis</taxon>
        <taxon>Chytridiomycota</taxon>
        <taxon>Chytridiomycota incertae sedis</taxon>
        <taxon>Neocallimastigomycetes</taxon>
        <taxon>Neocallimastigales</taxon>
        <taxon>Neocallimastigaceae</taxon>
        <taxon>Neocallimastix</taxon>
    </lineage>
</organism>
<comment type="caution">
    <text evidence="3">The sequence shown here is derived from an EMBL/GenBank/DDBJ whole genome shotgun (WGS) entry which is preliminary data.</text>
</comment>